<keyword evidence="8" id="KW-1185">Reference proteome</keyword>
<accession>A0AAE7CXU4</accession>
<feature type="region of interest" description="Disordered" evidence="1">
    <location>
        <begin position="1"/>
        <end position="22"/>
    </location>
</feature>
<feature type="domain" description="Opacity-associated protein A-like N-terminal" evidence="4">
    <location>
        <begin position="88"/>
        <end position="115"/>
    </location>
</feature>
<protein>
    <submittedName>
        <fullName evidence="5">Opacity-associated protein A</fullName>
    </submittedName>
</protein>
<reference evidence="5 7" key="1">
    <citation type="submission" date="2018-11" db="EMBL/GenBank/DDBJ databases">
        <title>Complete genome sequence of Dickeya zeae strain CE1 infecting Canna edulis Ker-Gawl. in China.</title>
        <authorList>
            <person name="Zhang J."/>
            <person name="Lin B."/>
            <person name="Shen H."/>
            <person name="Jiang S."/>
            <person name="Pu X."/>
            <person name="Sun D."/>
        </authorList>
    </citation>
    <scope>NUCLEOTIDE SEQUENCE [LARGE SCALE GENOMIC DNA]</scope>
    <source>
        <strain evidence="5 7">CE1</strain>
    </source>
</reference>
<feature type="region of interest" description="Disordered" evidence="1">
    <location>
        <begin position="143"/>
        <end position="163"/>
    </location>
</feature>
<reference evidence="6 8" key="2">
    <citation type="submission" date="2019-06" db="EMBL/GenBank/DDBJ databases">
        <title>Complete genome of Dickeya zeae PL65.</title>
        <authorList>
            <person name="Boluk G."/>
            <person name="Arif M."/>
        </authorList>
    </citation>
    <scope>NUCLEOTIDE SEQUENCE [LARGE SCALE GENOMIC DNA]</scope>
    <source>
        <strain evidence="6 8">PL65</strain>
    </source>
</reference>
<dbReference type="Gene3D" id="3.10.450.350">
    <property type="match status" value="1"/>
</dbReference>
<dbReference type="PROSITE" id="PS51257">
    <property type="entry name" value="PROKAR_LIPOPROTEIN"/>
    <property type="match status" value="1"/>
</dbReference>
<gene>
    <name evidence="5" type="ORF">DWG24_04335</name>
    <name evidence="6" type="ORF">FGI21_18610</name>
</gene>
<dbReference type="Pfam" id="PF04225">
    <property type="entry name" value="LysM_OapA"/>
    <property type="match status" value="1"/>
</dbReference>
<keyword evidence="2" id="KW-0812">Transmembrane</keyword>
<dbReference type="Proteomes" id="UP000500801">
    <property type="component" value="Chromosome"/>
</dbReference>
<feature type="compositionally biased region" description="Basic residues" evidence="1">
    <location>
        <begin position="1"/>
        <end position="11"/>
    </location>
</feature>
<feature type="transmembrane region" description="Helical" evidence="2">
    <location>
        <begin position="99"/>
        <end position="116"/>
    </location>
</feature>
<evidence type="ECO:0000259" key="3">
    <source>
        <dbReference type="Pfam" id="PF04225"/>
    </source>
</evidence>
<dbReference type="AlphaFoldDB" id="A0AAE7CXU4"/>
<dbReference type="RefSeq" id="WP_168361640.1">
    <property type="nucleotide sequence ID" value="NZ_CP033622.1"/>
</dbReference>
<evidence type="ECO:0000313" key="8">
    <source>
        <dbReference type="Proteomes" id="UP000824976"/>
    </source>
</evidence>
<feature type="compositionally biased region" description="Acidic residues" evidence="1">
    <location>
        <begin position="47"/>
        <end position="57"/>
    </location>
</feature>
<evidence type="ECO:0000313" key="6">
    <source>
        <dbReference type="EMBL" id="QYM93740.1"/>
    </source>
</evidence>
<evidence type="ECO:0000256" key="2">
    <source>
        <dbReference type="SAM" id="Phobius"/>
    </source>
</evidence>
<dbReference type="EMBL" id="CP033622">
    <property type="protein sequence ID" value="QIZ50077.1"/>
    <property type="molecule type" value="Genomic_DNA"/>
</dbReference>
<dbReference type="EMBL" id="CP040817">
    <property type="protein sequence ID" value="QYM93740.1"/>
    <property type="molecule type" value="Genomic_DNA"/>
</dbReference>
<dbReference type="Pfam" id="PF08525">
    <property type="entry name" value="OapA_N"/>
    <property type="match status" value="1"/>
</dbReference>
<evidence type="ECO:0000313" key="5">
    <source>
        <dbReference type="EMBL" id="QIZ50077.1"/>
    </source>
</evidence>
<feature type="domain" description="Opacity-associated protein A LysM-like" evidence="3">
    <location>
        <begin position="165"/>
        <end position="248"/>
    </location>
</feature>
<organism evidence="5 7">
    <name type="scientific">Dickeya zeae</name>
    <dbReference type="NCBI Taxonomy" id="204042"/>
    <lineage>
        <taxon>Bacteria</taxon>
        <taxon>Pseudomonadati</taxon>
        <taxon>Pseudomonadota</taxon>
        <taxon>Gammaproteobacteria</taxon>
        <taxon>Enterobacterales</taxon>
        <taxon>Pectobacteriaceae</taxon>
        <taxon>Dickeya</taxon>
    </lineage>
</organism>
<evidence type="ECO:0000259" key="4">
    <source>
        <dbReference type="Pfam" id="PF08525"/>
    </source>
</evidence>
<dbReference type="Proteomes" id="UP000824976">
    <property type="component" value="Chromosome"/>
</dbReference>
<keyword evidence="2" id="KW-0472">Membrane</keyword>
<feature type="compositionally biased region" description="Polar residues" evidence="1">
    <location>
        <begin position="145"/>
        <end position="163"/>
    </location>
</feature>
<keyword evidence="2" id="KW-1133">Transmembrane helix</keyword>
<evidence type="ECO:0000256" key="1">
    <source>
        <dbReference type="SAM" id="MobiDB-lite"/>
    </source>
</evidence>
<feature type="region of interest" description="Disordered" evidence="1">
    <location>
        <begin position="40"/>
        <end position="70"/>
    </location>
</feature>
<name>A0AAE7CXU4_9GAMM</name>
<evidence type="ECO:0000313" key="7">
    <source>
        <dbReference type="Proteomes" id="UP000500801"/>
    </source>
</evidence>
<sequence length="249" mass="28403">MGRIAPRRKQSRRDQSRKEQSTWNPLTLWQSCLNWLAQRRQHKAMPDEPEERAEEAVEVSPDPAPHHSHRRHSSWLRTVWHLPDDFSWMDPLPYFHRRCILILLCLLLLVLLWPTSPSAPAPSRQVDVPLSSQSAPIQAQLVDPNANTTDTANQTSRPATSGTHWQSYQIASGQTLAQLFRDNNLPVNDVFAMAQVEGQNKPLSNLRAGQNVRLQLNTQGMVSQLEIDTPDGQQVQFTRQQDGSFIRAR</sequence>
<dbReference type="InterPro" id="IPR007340">
    <property type="entry name" value="LysM_Opacity-associatedA"/>
</dbReference>
<dbReference type="GO" id="GO:0042834">
    <property type="term" value="F:peptidoglycan binding"/>
    <property type="evidence" value="ECO:0007669"/>
    <property type="project" value="InterPro"/>
</dbReference>
<dbReference type="InterPro" id="IPR013731">
    <property type="entry name" value="OapA_N"/>
</dbReference>
<proteinExistence type="predicted"/>